<keyword evidence="2" id="KW-1185">Reference proteome</keyword>
<dbReference type="Proteomes" id="UP000467006">
    <property type="component" value="Chromosome"/>
</dbReference>
<organism evidence="1 2">
    <name type="scientific">Mycolicibacterium duvalii</name>
    <dbReference type="NCBI Taxonomy" id="39688"/>
    <lineage>
        <taxon>Bacteria</taxon>
        <taxon>Bacillati</taxon>
        <taxon>Actinomycetota</taxon>
        <taxon>Actinomycetes</taxon>
        <taxon>Mycobacteriales</taxon>
        <taxon>Mycobacteriaceae</taxon>
        <taxon>Mycolicibacterium</taxon>
    </lineage>
</organism>
<proteinExistence type="predicted"/>
<dbReference type="RefSeq" id="WP_098000353.1">
    <property type="nucleotide sequence ID" value="NZ_AP022563.1"/>
</dbReference>
<evidence type="ECO:0000313" key="1">
    <source>
        <dbReference type="EMBL" id="BBX19213.1"/>
    </source>
</evidence>
<reference evidence="1 2" key="1">
    <citation type="journal article" date="2019" name="Emerg. Microbes Infect.">
        <title>Comprehensive subspecies identification of 175 nontuberculous mycobacteria species based on 7547 genomic profiles.</title>
        <authorList>
            <person name="Matsumoto Y."/>
            <person name="Kinjo T."/>
            <person name="Motooka D."/>
            <person name="Nabeya D."/>
            <person name="Jung N."/>
            <person name="Uechi K."/>
            <person name="Horii T."/>
            <person name="Iida T."/>
            <person name="Fujita J."/>
            <person name="Nakamura S."/>
        </authorList>
    </citation>
    <scope>NUCLEOTIDE SEQUENCE [LARGE SCALE GENOMIC DNA]</scope>
    <source>
        <strain evidence="1 2">JCM 6396</strain>
    </source>
</reference>
<accession>A0A7I7K595</accession>
<dbReference type="KEGG" id="mdu:MDUV_40730"/>
<evidence type="ECO:0000313" key="2">
    <source>
        <dbReference type="Proteomes" id="UP000467006"/>
    </source>
</evidence>
<dbReference type="OrthoDB" id="4567248at2"/>
<name>A0A7I7K595_9MYCO</name>
<gene>
    <name evidence="1" type="ORF">MDUV_40730</name>
</gene>
<dbReference type="EMBL" id="AP022563">
    <property type="protein sequence ID" value="BBX19213.1"/>
    <property type="molecule type" value="Genomic_DNA"/>
</dbReference>
<dbReference type="AlphaFoldDB" id="A0A7I7K595"/>
<sequence>MQDMLRHVLGYRMTVAEWIGAAILLGTPYLVIGVGWTIWRAEMFAQFDGLHKPVAIVGSVVFWPVLIVAQLCSL</sequence>
<protein>
    <submittedName>
        <fullName evidence="1">Uncharacterized protein</fullName>
    </submittedName>
</protein>